<organism evidence="1 2">
    <name type="scientific">Diploptera punctata</name>
    <name type="common">Pacific beetle cockroach</name>
    <dbReference type="NCBI Taxonomy" id="6984"/>
    <lineage>
        <taxon>Eukaryota</taxon>
        <taxon>Metazoa</taxon>
        <taxon>Ecdysozoa</taxon>
        <taxon>Arthropoda</taxon>
        <taxon>Hexapoda</taxon>
        <taxon>Insecta</taxon>
        <taxon>Pterygota</taxon>
        <taxon>Neoptera</taxon>
        <taxon>Polyneoptera</taxon>
        <taxon>Dictyoptera</taxon>
        <taxon>Blattodea</taxon>
        <taxon>Blaberoidea</taxon>
        <taxon>Blaberidae</taxon>
        <taxon>Diplopterinae</taxon>
        <taxon>Diploptera</taxon>
    </lineage>
</organism>
<dbReference type="AlphaFoldDB" id="A0AAD8ELR3"/>
<protein>
    <submittedName>
        <fullName evidence="1">Uncharacterized protein</fullName>
    </submittedName>
</protein>
<keyword evidence="2" id="KW-1185">Reference proteome</keyword>
<dbReference type="EMBL" id="JASPKZ010002704">
    <property type="protein sequence ID" value="KAJ9594928.1"/>
    <property type="molecule type" value="Genomic_DNA"/>
</dbReference>
<evidence type="ECO:0000313" key="1">
    <source>
        <dbReference type="EMBL" id="KAJ9594928.1"/>
    </source>
</evidence>
<name>A0AAD8ELR3_DIPPU</name>
<dbReference type="Proteomes" id="UP001233999">
    <property type="component" value="Unassembled WGS sequence"/>
</dbReference>
<reference evidence="1" key="1">
    <citation type="journal article" date="2023" name="IScience">
        <title>Live-bearing cockroach genome reveals convergent evolutionary mechanisms linked to viviparity in insects and beyond.</title>
        <authorList>
            <person name="Fouks B."/>
            <person name="Harrison M.C."/>
            <person name="Mikhailova A.A."/>
            <person name="Marchal E."/>
            <person name="English S."/>
            <person name="Carruthers M."/>
            <person name="Jennings E.C."/>
            <person name="Chiamaka E.L."/>
            <person name="Frigard R.A."/>
            <person name="Pippel M."/>
            <person name="Attardo G.M."/>
            <person name="Benoit J.B."/>
            <person name="Bornberg-Bauer E."/>
            <person name="Tobe S.S."/>
        </authorList>
    </citation>
    <scope>NUCLEOTIDE SEQUENCE</scope>
    <source>
        <strain evidence="1">Stay&amp;Tobe</strain>
    </source>
</reference>
<proteinExistence type="predicted"/>
<gene>
    <name evidence="1" type="ORF">L9F63_013788</name>
</gene>
<accession>A0AAD8ELR3</accession>
<comment type="caution">
    <text evidence="1">The sequence shown here is derived from an EMBL/GenBank/DDBJ whole genome shotgun (WGS) entry which is preliminary data.</text>
</comment>
<evidence type="ECO:0000313" key="2">
    <source>
        <dbReference type="Proteomes" id="UP001233999"/>
    </source>
</evidence>
<sequence length="194" mass="23209">MVCILDLHFDQKHLFSVVCYVLNKRSLTANIIMQLVYLFCILLSAVSANEVEDMLAYRQKKDVSETYNRPNPDYRYSGYNGVNDNYNPYTKPEYYNNPYSNYNPAYNNRFYNRRNYQFEGRPYGPYGASNQQYYPGYYNNTRYQFGYQGTNNYPAAYKYPGYDRYNPGYDRYNQGYYNQGGYYNNPGYYNKAQQ</sequence>
<reference evidence="1" key="2">
    <citation type="submission" date="2023-05" db="EMBL/GenBank/DDBJ databases">
        <authorList>
            <person name="Fouks B."/>
        </authorList>
    </citation>
    <scope>NUCLEOTIDE SEQUENCE</scope>
    <source>
        <strain evidence="1">Stay&amp;Tobe</strain>
        <tissue evidence="1">Testes</tissue>
    </source>
</reference>